<sequence length="314" mass="34308">MTEERSKQAAAHVRIGIAGHLALAVLKGTAGYLSQSKALIADALHSASDAFSSIAGLRPAAKRFSDGDLDYGQIKAISKGSILIAVLLLILGLETGISSIKSVYYGVDKAPEAFALIIIVISIAVKEALFQFKYRRDKKLSGHERTSGASKHRSDLYASIAAFIGVSGALLGYYLGNTALYYLDPLAGLVIGGLIVRTGYQLLIESLHDKHGHELHQEDSAEMLDTVQRVKGVITIDDLRAREHGHYVIVEIKISVNPRISIQEGHDIAKIIKFTLMKRFIHVSDVFVHVSPYDPGYPYKNHDLQADEMPTLLH</sequence>
<dbReference type="PANTHER" id="PTHR43840:SF15">
    <property type="entry name" value="MITOCHONDRIAL METAL TRANSPORTER 1-RELATED"/>
    <property type="match status" value="1"/>
</dbReference>
<dbReference type="STRING" id="162209.IJ22_28260"/>
<dbReference type="InterPro" id="IPR027470">
    <property type="entry name" value="Cation_efflux_CTD"/>
</dbReference>
<dbReference type="OrthoDB" id="9806522at2"/>
<keyword evidence="10" id="KW-1185">Reference proteome</keyword>
<dbReference type="GO" id="GO:0008324">
    <property type="term" value="F:monoatomic cation transmembrane transporter activity"/>
    <property type="evidence" value="ECO:0007669"/>
    <property type="project" value="InterPro"/>
</dbReference>
<keyword evidence="5" id="KW-1133">Transmembrane helix</keyword>
<gene>
    <name evidence="9" type="ORF">IJ22_28260</name>
</gene>
<feature type="domain" description="Cation efflux protein transmembrane" evidence="7">
    <location>
        <begin position="15"/>
        <end position="207"/>
    </location>
</feature>
<keyword evidence="3" id="KW-0813">Transport</keyword>
<name>A0A0U2MY31_9BACL</name>
<accession>A0A0U2MY31</accession>
<dbReference type="InterPro" id="IPR002524">
    <property type="entry name" value="Cation_efflux"/>
</dbReference>
<dbReference type="SUPFAM" id="SSF161111">
    <property type="entry name" value="Cation efflux protein transmembrane domain-like"/>
    <property type="match status" value="1"/>
</dbReference>
<dbReference type="Proteomes" id="UP000061660">
    <property type="component" value="Chromosome"/>
</dbReference>
<dbReference type="InterPro" id="IPR036837">
    <property type="entry name" value="Cation_efflux_CTD_sf"/>
</dbReference>
<protein>
    <submittedName>
        <fullName evidence="9">Cation diffusion facilitator transporter</fullName>
    </submittedName>
</protein>
<dbReference type="KEGG" id="pnp:IJ22_28260"/>
<evidence type="ECO:0000256" key="6">
    <source>
        <dbReference type="ARBA" id="ARBA00023136"/>
    </source>
</evidence>
<dbReference type="PANTHER" id="PTHR43840">
    <property type="entry name" value="MITOCHONDRIAL METAL TRANSPORTER 1-RELATED"/>
    <property type="match status" value="1"/>
</dbReference>
<evidence type="ECO:0000256" key="3">
    <source>
        <dbReference type="ARBA" id="ARBA00022448"/>
    </source>
</evidence>
<evidence type="ECO:0000256" key="2">
    <source>
        <dbReference type="ARBA" id="ARBA00008114"/>
    </source>
</evidence>
<evidence type="ECO:0000259" key="8">
    <source>
        <dbReference type="Pfam" id="PF16916"/>
    </source>
</evidence>
<evidence type="ECO:0000256" key="5">
    <source>
        <dbReference type="ARBA" id="ARBA00022989"/>
    </source>
</evidence>
<dbReference type="Gene3D" id="1.20.1510.10">
    <property type="entry name" value="Cation efflux protein transmembrane domain"/>
    <property type="match status" value="1"/>
</dbReference>
<reference evidence="10" key="1">
    <citation type="submission" date="2015-12" db="EMBL/GenBank/DDBJ databases">
        <title>Complete genome sequences of two moderately thermophilic Paenibacillus species.</title>
        <authorList>
            <person name="Butler R.III."/>
            <person name="Wang J."/>
            <person name="Stark B.C."/>
            <person name="Pombert J.-F."/>
        </authorList>
    </citation>
    <scope>NUCLEOTIDE SEQUENCE [LARGE SCALE GENOMIC DNA]</scope>
    <source>
        <strain evidence="10">32O-Y</strain>
    </source>
</reference>
<evidence type="ECO:0000259" key="7">
    <source>
        <dbReference type="Pfam" id="PF01545"/>
    </source>
</evidence>
<dbReference type="RefSeq" id="WP_054819010.1">
    <property type="nucleotide sequence ID" value="NZ_BJCS01000004.1"/>
</dbReference>
<keyword evidence="4" id="KW-0812">Transmembrane</keyword>
<dbReference type="PATRIC" id="fig|162209.4.peg.3013"/>
<dbReference type="GO" id="GO:0016020">
    <property type="term" value="C:membrane"/>
    <property type="evidence" value="ECO:0007669"/>
    <property type="project" value="UniProtKB-SubCell"/>
</dbReference>
<dbReference type="InterPro" id="IPR058533">
    <property type="entry name" value="Cation_efflux_TM"/>
</dbReference>
<dbReference type="NCBIfam" id="TIGR01297">
    <property type="entry name" value="CDF"/>
    <property type="match status" value="1"/>
</dbReference>
<evidence type="ECO:0000256" key="1">
    <source>
        <dbReference type="ARBA" id="ARBA00004141"/>
    </source>
</evidence>
<dbReference type="InterPro" id="IPR027469">
    <property type="entry name" value="Cation_efflux_TMD_sf"/>
</dbReference>
<keyword evidence="6" id="KW-0472">Membrane</keyword>
<evidence type="ECO:0000313" key="10">
    <source>
        <dbReference type="Proteomes" id="UP000061660"/>
    </source>
</evidence>
<comment type="subcellular location">
    <subcellularLocation>
        <location evidence="1">Membrane</location>
        <topology evidence="1">Multi-pass membrane protein</topology>
    </subcellularLocation>
</comment>
<dbReference type="Gene3D" id="3.30.70.1350">
    <property type="entry name" value="Cation efflux protein, cytoplasmic domain"/>
    <property type="match status" value="1"/>
</dbReference>
<dbReference type="InterPro" id="IPR050291">
    <property type="entry name" value="CDF_Transporter"/>
</dbReference>
<dbReference type="Pfam" id="PF01545">
    <property type="entry name" value="Cation_efflux"/>
    <property type="match status" value="1"/>
</dbReference>
<dbReference type="Pfam" id="PF16916">
    <property type="entry name" value="ZT_dimer"/>
    <property type="match status" value="1"/>
</dbReference>
<dbReference type="EMBL" id="CP013652">
    <property type="protein sequence ID" value="ALS23199.1"/>
    <property type="molecule type" value="Genomic_DNA"/>
</dbReference>
<evidence type="ECO:0000256" key="4">
    <source>
        <dbReference type="ARBA" id="ARBA00022692"/>
    </source>
</evidence>
<feature type="domain" description="Cation efflux protein cytoplasmic" evidence="8">
    <location>
        <begin position="216"/>
        <end position="293"/>
    </location>
</feature>
<evidence type="ECO:0000313" key="9">
    <source>
        <dbReference type="EMBL" id="ALS23199.1"/>
    </source>
</evidence>
<comment type="similarity">
    <text evidence="2">Belongs to the cation diffusion facilitator (CDF) transporter (TC 2.A.4) family.</text>
</comment>
<organism evidence="9 10">
    <name type="scientific">Paenibacillus naphthalenovorans</name>
    <dbReference type="NCBI Taxonomy" id="162209"/>
    <lineage>
        <taxon>Bacteria</taxon>
        <taxon>Bacillati</taxon>
        <taxon>Bacillota</taxon>
        <taxon>Bacilli</taxon>
        <taxon>Bacillales</taxon>
        <taxon>Paenibacillaceae</taxon>
        <taxon>Paenibacillus</taxon>
    </lineage>
</organism>
<proteinExistence type="inferred from homology"/>
<dbReference type="SUPFAM" id="SSF160240">
    <property type="entry name" value="Cation efflux protein cytoplasmic domain-like"/>
    <property type="match status" value="1"/>
</dbReference>
<reference evidence="9 10" key="2">
    <citation type="journal article" date="2016" name="Genome Announc.">
        <title>Complete Genome Sequences of Two Interactive Moderate Thermophiles, Paenibacillus napthalenovorans 32O-Y and Paenibacillus sp. 32O-W.</title>
        <authorList>
            <person name="Butler R.R.III."/>
            <person name="Wang J."/>
            <person name="Stark B.C."/>
            <person name="Pombert J.F."/>
        </authorList>
    </citation>
    <scope>NUCLEOTIDE SEQUENCE [LARGE SCALE GENOMIC DNA]</scope>
    <source>
        <strain evidence="9 10">32O-Y</strain>
    </source>
</reference>
<dbReference type="AlphaFoldDB" id="A0A0U2MY31"/>